<feature type="compositionally biased region" description="Pro residues" evidence="1">
    <location>
        <begin position="86"/>
        <end position="118"/>
    </location>
</feature>
<evidence type="ECO:0000256" key="1">
    <source>
        <dbReference type="SAM" id="MobiDB-lite"/>
    </source>
</evidence>
<feature type="domain" description="SCP" evidence="3">
    <location>
        <begin position="146"/>
        <end position="258"/>
    </location>
</feature>
<reference evidence="5" key="1">
    <citation type="submission" date="2016-05" db="EMBL/GenBank/DDBJ databases">
        <authorList>
            <person name="Liu B."/>
            <person name="Wang J."/>
            <person name="Zhu Y."/>
            <person name="Liu G."/>
            <person name="Chen Q."/>
            <person name="Chen Z."/>
            <person name="Lan J."/>
            <person name="Che J."/>
            <person name="Ge C."/>
            <person name="Shi H."/>
            <person name="Pan Z."/>
            <person name="Liu X."/>
        </authorList>
    </citation>
    <scope>NUCLEOTIDE SEQUENCE [LARGE SCALE GENOMIC DNA]</scope>
    <source>
        <strain evidence="5">FJAT-27215</strain>
    </source>
</reference>
<dbReference type="Proteomes" id="UP000092578">
    <property type="component" value="Unassembled WGS sequence"/>
</dbReference>
<accession>A0A1B9B9T7</accession>
<dbReference type="NCBIfam" id="TIGR02909">
    <property type="entry name" value="spore_YkwD"/>
    <property type="match status" value="1"/>
</dbReference>
<dbReference type="Pfam" id="PF00188">
    <property type="entry name" value="CAP"/>
    <property type="match status" value="1"/>
</dbReference>
<evidence type="ECO:0000313" key="5">
    <source>
        <dbReference type="Proteomes" id="UP000092578"/>
    </source>
</evidence>
<keyword evidence="2" id="KW-0732">Signal</keyword>
<dbReference type="Gene3D" id="3.40.33.10">
    <property type="entry name" value="CAP"/>
    <property type="match status" value="1"/>
</dbReference>
<dbReference type="RefSeq" id="WP_065409287.1">
    <property type="nucleotide sequence ID" value="NZ_MAYT01000001.1"/>
</dbReference>
<feature type="signal peptide" evidence="2">
    <location>
        <begin position="1"/>
        <end position="23"/>
    </location>
</feature>
<organism evidence="4 5">
    <name type="scientific">Pseudobacillus wudalianchiensis</name>
    <dbReference type="NCBI Taxonomy" id="1743143"/>
    <lineage>
        <taxon>Bacteria</taxon>
        <taxon>Bacillati</taxon>
        <taxon>Bacillota</taxon>
        <taxon>Bacilli</taxon>
        <taxon>Bacillales</taxon>
        <taxon>Bacillaceae</taxon>
        <taxon>Pseudobacillus</taxon>
    </lineage>
</organism>
<feature type="chain" id="PRO_5039463100" description="SCP domain-containing protein" evidence="2">
    <location>
        <begin position="24"/>
        <end position="262"/>
    </location>
</feature>
<feature type="compositionally biased region" description="Low complexity" evidence="1">
    <location>
        <begin position="74"/>
        <end position="85"/>
    </location>
</feature>
<keyword evidence="5" id="KW-1185">Reference proteome</keyword>
<dbReference type="SUPFAM" id="SSF55797">
    <property type="entry name" value="PR-1-like"/>
    <property type="match status" value="1"/>
</dbReference>
<dbReference type="PANTHER" id="PTHR31157:SF1">
    <property type="entry name" value="SCP DOMAIN-CONTAINING PROTEIN"/>
    <property type="match status" value="1"/>
</dbReference>
<sequence>MNKKVVVSLAASLTLFASPFVNKTEAAEISKPTVKVQCQTGQVVIPKEVAQQFAKGNVDWQWILKQYGWTVQQPAQQAPTTKPAPEAKPAPTTKPAPEAKPAPTTKPAPEAKPAPTTKPAPETTTPAPSKPSQTTAGLSAFEQQVVDLTNQERQKAGLQPLKADTQLSSVARKKSEDMLAKNYFSHTSPTYGSPFDMMKQFGITYRTAGENIAKGQRTPAEVVKAWMESPGHRANILNKDYTHIGVGYVENGNIWTQMFIGK</sequence>
<comment type="caution">
    <text evidence="4">The sequence shown here is derived from an EMBL/GenBank/DDBJ whole genome shotgun (WGS) entry which is preliminary data.</text>
</comment>
<evidence type="ECO:0000256" key="2">
    <source>
        <dbReference type="SAM" id="SignalP"/>
    </source>
</evidence>
<evidence type="ECO:0000259" key="3">
    <source>
        <dbReference type="Pfam" id="PF00188"/>
    </source>
</evidence>
<protein>
    <recommendedName>
        <fullName evidence="3">SCP domain-containing protein</fullName>
    </recommendedName>
</protein>
<feature type="region of interest" description="Disordered" evidence="1">
    <location>
        <begin position="74"/>
        <end position="135"/>
    </location>
</feature>
<dbReference type="AlphaFoldDB" id="A0A1B9B9T7"/>
<dbReference type="InterPro" id="IPR035940">
    <property type="entry name" value="CAP_sf"/>
</dbReference>
<proteinExistence type="predicted"/>
<name>A0A1B9B9T7_9BACI</name>
<dbReference type="InterPro" id="IPR014044">
    <property type="entry name" value="CAP_dom"/>
</dbReference>
<dbReference type="EMBL" id="MAYT01000001">
    <property type="protein sequence ID" value="OCA92831.1"/>
    <property type="molecule type" value="Genomic_DNA"/>
</dbReference>
<dbReference type="PANTHER" id="PTHR31157">
    <property type="entry name" value="SCP DOMAIN-CONTAINING PROTEIN"/>
    <property type="match status" value="1"/>
</dbReference>
<evidence type="ECO:0000313" key="4">
    <source>
        <dbReference type="EMBL" id="OCA92831.1"/>
    </source>
</evidence>
<dbReference type="CDD" id="cd05379">
    <property type="entry name" value="CAP_bacterial"/>
    <property type="match status" value="1"/>
</dbReference>
<gene>
    <name evidence="4" type="ORF">A8F95_03860</name>
</gene>
<dbReference type="InterPro" id="IPR014258">
    <property type="entry name" value="CAP_domain_YkwD-like"/>
</dbReference>